<protein>
    <recommendedName>
        <fullName evidence="3">DUF4200 domain-containing protein</fullName>
    </recommendedName>
</protein>
<sequence>MEDLTAQMAGAVQQMTLEDVSPATRLLEKRRQMFEVQEALETQKEEFARREELFKRREEQLRKQDLELQQSLIRFNKFLQENDSKLTRAEKKATEEIKLREQKEKEIQELSMQMDELSKVKDEMKAILDKNLVYEKYLLSVLEQSDDFNEIGDLLKRYETLKAHHKDLQDRAARVVSLNDEYRNELQAYLKEGQDTKLKGHNEIAMLQKTLEEYQLDSLVAGSSRERMLEEGAERVLEYGKCLMVINNLYERARSNSKMKQVFTSDPAEQLKMIQEFVRDLSYIVQMVSKTSNPASSGQGKPT</sequence>
<evidence type="ECO:0000313" key="4">
    <source>
        <dbReference type="EMBL" id="CAD8504814.1"/>
    </source>
</evidence>
<dbReference type="GO" id="GO:0005856">
    <property type="term" value="C:cytoskeleton"/>
    <property type="evidence" value="ECO:0007669"/>
    <property type="project" value="UniProtKB-ARBA"/>
</dbReference>
<proteinExistence type="predicted"/>
<gene>
    <name evidence="4" type="ORF">HPHI1048_LOCUS21734</name>
</gene>
<evidence type="ECO:0000256" key="2">
    <source>
        <dbReference type="SAM" id="Coils"/>
    </source>
</evidence>
<dbReference type="InterPro" id="IPR051147">
    <property type="entry name" value="CFAP_domain-containing"/>
</dbReference>
<evidence type="ECO:0000259" key="3">
    <source>
        <dbReference type="Pfam" id="PF13863"/>
    </source>
</evidence>
<name>A0A7S0HXM3_9CRYP</name>
<feature type="domain" description="DUF4200" evidence="3">
    <location>
        <begin position="26"/>
        <end position="143"/>
    </location>
</feature>
<dbReference type="PANTHER" id="PTHR21683">
    <property type="entry name" value="COILED-COIL DOMAIN-CONTAINING PROTEIN 42 LIKE-2-LIKE-RELATED"/>
    <property type="match status" value="1"/>
</dbReference>
<dbReference type="EMBL" id="HBEO01032076">
    <property type="protein sequence ID" value="CAD8504814.1"/>
    <property type="molecule type" value="Transcribed_RNA"/>
</dbReference>
<organism evidence="4">
    <name type="scientific">Hanusia phi</name>
    <dbReference type="NCBI Taxonomy" id="3032"/>
    <lineage>
        <taxon>Eukaryota</taxon>
        <taxon>Cryptophyceae</taxon>
        <taxon>Pyrenomonadales</taxon>
        <taxon>Geminigeraceae</taxon>
        <taxon>Hanusia</taxon>
    </lineage>
</organism>
<dbReference type="PANTHER" id="PTHR21683:SF2">
    <property type="entry name" value="COILED-COIL DOMAIN-CONTAINING PROTEIN 42 LIKE-2-LIKE"/>
    <property type="match status" value="1"/>
</dbReference>
<dbReference type="Pfam" id="PF13863">
    <property type="entry name" value="DUF4200"/>
    <property type="match status" value="1"/>
</dbReference>
<dbReference type="AlphaFoldDB" id="A0A7S0HXM3"/>
<keyword evidence="1 2" id="KW-0175">Coiled coil</keyword>
<feature type="coiled-coil region" evidence="2">
    <location>
        <begin position="86"/>
        <end position="127"/>
    </location>
</feature>
<dbReference type="InterPro" id="IPR025252">
    <property type="entry name" value="DUF4200"/>
</dbReference>
<reference evidence="4" key="1">
    <citation type="submission" date="2021-01" db="EMBL/GenBank/DDBJ databases">
        <authorList>
            <person name="Corre E."/>
            <person name="Pelletier E."/>
            <person name="Niang G."/>
            <person name="Scheremetjew M."/>
            <person name="Finn R."/>
            <person name="Kale V."/>
            <person name="Holt S."/>
            <person name="Cochrane G."/>
            <person name="Meng A."/>
            <person name="Brown T."/>
            <person name="Cohen L."/>
        </authorList>
    </citation>
    <scope>NUCLEOTIDE SEQUENCE</scope>
    <source>
        <strain evidence="4">CCMP325</strain>
    </source>
</reference>
<feature type="coiled-coil region" evidence="2">
    <location>
        <begin position="151"/>
        <end position="199"/>
    </location>
</feature>
<accession>A0A7S0HXM3</accession>
<evidence type="ECO:0000256" key="1">
    <source>
        <dbReference type="ARBA" id="ARBA00023054"/>
    </source>
</evidence>